<keyword evidence="12" id="KW-1185">Reference proteome</keyword>
<dbReference type="InterPro" id="IPR011012">
    <property type="entry name" value="Longin-like_dom_sf"/>
</dbReference>
<evidence type="ECO:0000256" key="5">
    <source>
        <dbReference type="PIRNR" id="PIRNR005992"/>
    </source>
</evidence>
<dbReference type="Gene3D" id="2.60.40.1170">
    <property type="entry name" value="Mu homology domain, subdomain B"/>
    <property type="match status" value="2"/>
</dbReference>
<keyword evidence="4" id="KW-0472">Membrane</keyword>
<gene>
    <name evidence="10" type="ORF">FNF27_01432</name>
    <name evidence="9" type="ORF">FNF28_00156</name>
    <name evidence="7" type="ORF">FNF29_07586</name>
    <name evidence="8" type="ORF">FNF31_06925</name>
</gene>
<evidence type="ECO:0000313" key="10">
    <source>
        <dbReference type="EMBL" id="KAA0177102.1"/>
    </source>
</evidence>
<dbReference type="GO" id="GO:0030131">
    <property type="term" value="C:clathrin adaptor complex"/>
    <property type="evidence" value="ECO:0007669"/>
    <property type="project" value="UniProtKB-UniRule"/>
</dbReference>
<evidence type="ECO:0000256" key="3">
    <source>
        <dbReference type="ARBA" id="ARBA00022927"/>
    </source>
</evidence>
<evidence type="ECO:0000313" key="12">
    <source>
        <dbReference type="Proteomes" id="UP000323011"/>
    </source>
</evidence>
<dbReference type="CDD" id="cd14835">
    <property type="entry name" value="AP1_Mu_N"/>
    <property type="match status" value="1"/>
</dbReference>
<dbReference type="GO" id="GO:0012505">
    <property type="term" value="C:endomembrane system"/>
    <property type="evidence" value="ECO:0007669"/>
    <property type="project" value="UniProtKB-SubCell"/>
</dbReference>
<dbReference type="EMBL" id="VLTO01000005">
    <property type="protein sequence ID" value="KAA0177102.1"/>
    <property type="molecule type" value="Genomic_DNA"/>
</dbReference>
<protein>
    <recommendedName>
        <fullName evidence="6">MHD domain-containing protein</fullName>
    </recommendedName>
</protein>
<evidence type="ECO:0000256" key="4">
    <source>
        <dbReference type="ARBA" id="ARBA00023136"/>
    </source>
</evidence>
<evidence type="ECO:0000313" key="11">
    <source>
        <dbReference type="Proteomes" id="UP000322899"/>
    </source>
</evidence>
<name>A0A5A8C241_CAFRO</name>
<keyword evidence="2 5" id="KW-0813">Transport</keyword>
<dbReference type="SUPFAM" id="SSF49447">
    <property type="entry name" value="Second domain of Mu2 adaptin subunit (ap50) of ap2 adaptor"/>
    <property type="match status" value="1"/>
</dbReference>
<keyword evidence="3 5" id="KW-0653">Protein transport</keyword>
<comment type="caution">
    <text evidence="7">The sequence shown here is derived from an EMBL/GenBank/DDBJ whole genome shotgun (WGS) entry which is preliminary data.</text>
</comment>
<dbReference type="InterPro" id="IPR050431">
    <property type="entry name" value="Adaptor_comp_med_subunit"/>
</dbReference>
<comment type="similarity">
    <text evidence="5">Belongs to the adaptor complexes medium subunit family.</text>
</comment>
<dbReference type="InterPro" id="IPR001392">
    <property type="entry name" value="Clathrin_mu"/>
</dbReference>
<dbReference type="PANTHER" id="PTHR10529">
    <property type="entry name" value="AP COMPLEX SUBUNIT MU"/>
    <property type="match status" value="1"/>
</dbReference>
<dbReference type="PRINTS" id="PR00314">
    <property type="entry name" value="CLATHRINADPT"/>
</dbReference>
<accession>A0A5A8C241</accession>
<dbReference type="PROSITE" id="PS51072">
    <property type="entry name" value="MHD"/>
    <property type="match status" value="1"/>
</dbReference>
<dbReference type="Proteomes" id="UP000324907">
    <property type="component" value="Unassembled WGS sequence"/>
</dbReference>
<dbReference type="FunFam" id="3.30.450.60:FF:000002">
    <property type="entry name" value="AP-2 complex subunit mu, putative"/>
    <property type="match status" value="1"/>
</dbReference>
<dbReference type="GO" id="GO:0006886">
    <property type="term" value="P:intracellular protein transport"/>
    <property type="evidence" value="ECO:0007669"/>
    <property type="project" value="UniProtKB-UniRule"/>
</dbReference>
<dbReference type="InterPro" id="IPR036168">
    <property type="entry name" value="AP2_Mu_C_sf"/>
</dbReference>
<organism evidence="7 12">
    <name type="scientific">Cafeteria roenbergensis</name>
    <name type="common">Marine flagellate</name>
    <dbReference type="NCBI Taxonomy" id="33653"/>
    <lineage>
        <taxon>Eukaryota</taxon>
        <taxon>Sar</taxon>
        <taxon>Stramenopiles</taxon>
        <taxon>Bigyra</taxon>
        <taxon>Opalozoa</taxon>
        <taxon>Bicosoecida</taxon>
        <taxon>Cafeteriaceae</taxon>
        <taxon>Cafeteria</taxon>
    </lineage>
</organism>
<feature type="domain" description="MHD" evidence="6">
    <location>
        <begin position="173"/>
        <end position="431"/>
    </location>
</feature>
<dbReference type="PROSITE" id="PS00990">
    <property type="entry name" value="CLAT_ADAPTOR_M_1"/>
    <property type="match status" value="1"/>
</dbReference>
<dbReference type="EMBL" id="VLTN01000072">
    <property type="protein sequence ID" value="KAA0147096.1"/>
    <property type="molecule type" value="Genomic_DNA"/>
</dbReference>
<evidence type="ECO:0000313" key="14">
    <source>
        <dbReference type="Proteomes" id="UP000325113"/>
    </source>
</evidence>
<dbReference type="EMBL" id="VLTM01000119">
    <property type="protein sequence ID" value="KAA0150924.1"/>
    <property type="molecule type" value="Genomic_DNA"/>
</dbReference>
<dbReference type="OrthoDB" id="10259133at2759"/>
<dbReference type="Pfam" id="PF00928">
    <property type="entry name" value="Adap_comp_sub"/>
    <property type="match status" value="1"/>
</dbReference>
<proteinExistence type="inferred from homology"/>
<evidence type="ECO:0000313" key="13">
    <source>
        <dbReference type="Proteomes" id="UP000324907"/>
    </source>
</evidence>
<dbReference type="Proteomes" id="UP000323011">
    <property type="component" value="Unassembled WGS sequence"/>
</dbReference>
<evidence type="ECO:0000313" key="7">
    <source>
        <dbReference type="EMBL" id="KAA0147096.1"/>
    </source>
</evidence>
<comment type="subcellular location">
    <subcellularLocation>
        <location evidence="1">Endomembrane system</location>
    </subcellularLocation>
</comment>
<dbReference type="OMA" id="KPLIWCD"/>
<dbReference type="Proteomes" id="UP000322899">
    <property type="component" value="Unassembled WGS sequence"/>
</dbReference>
<evidence type="ECO:0000256" key="1">
    <source>
        <dbReference type="ARBA" id="ARBA00004308"/>
    </source>
</evidence>
<dbReference type="SUPFAM" id="SSF64356">
    <property type="entry name" value="SNARE-like"/>
    <property type="match status" value="1"/>
</dbReference>
<evidence type="ECO:0000256" key="2">
    <source>
        <dbReference type="ARBA" id="ARBA00022448"/>
    </source>
</evidence>
<dbReference type="InterPro" id="IPR028565">
    <property type="entry name" value="MHD"/>
</dbReference>
<evidence type="ECO:0000259" key="6">
    <source>
        <dbReference type="PROSITE" id="PS51072"/>
    </source>
</evidence>
<dbReference type="Proteomes" id="UP000325113">
    <property type="component" value="Unassembled WGS sequence"/>
</dbReference>
<dbReference type="EMBL" id="VLTL01000002">
    <property type="protein sequence ID" value="KAA0172153.1"/>
    <property type="molecule type" value="Genomic_DNA"/>
</dbReference>
<dbReference type="PIRSF" id="PIRSF005992">
    <property type="entry name" value="Clathrin_mu"/>
    <property type="match status" value="1"/>
</dbReference>
<sequence>MWSAIFLLDMKGKILISRNYRGDVSRLAALRFSRMVQESDAADLKPVFTIEGITYAFIAHRNVYMLAVTRHNCNVTMALYFLHCLRNVLCTYLGELEEESIRDNFVIIYELLDETMDFGYPQITDAAILMKYIRTDAHKLASKRGGGAAAAIAPPDAVTNAVSWRDEGIVHKRNEVFLDVVEKVHMLISGSGAVLSSAIEGAVEMRTFLTGMPDLKLGLNDRAMLEAAGKASRGKSVELEDVKFHQCVRLTDYERDKTISFVPPDGAFTLMRYRVSTPLRPVIETRATVTKHSRSRLEYSVTAKARFKTRSTATNVEIIIPVPADVDSPVFQAVAGHKVTYVPEINCFKWVIKAMPGGATVRMRAQFGLPSVEADEDDEEGWRKPISVRFEIPYFTVSGLGVRYLRVLEKSGYSAQPWVRYITRNGDYQIRMT</sequence>
<dbReference type="InterPro" id="IPR018240">
    <property type="entry name" value="Clathrin_mu_CS"/>
</dbReference>
<dbReference type="CDD" id="cd09250">
    <property type="entry name" value="AP-1_Mu1_Cterm"/>
    <property type="match status" value="1"/>
</dbReference>
<dbReference type="GO" id="GO:0016192">
    <property type="term" value="P:vesicle-mediated transport"/>
    <property type="evidence" value="ECO:0007669"/>
    <property type="project" value="InterPro"/>
</dbReference>
<reference evidence="11 12" key="1">
    <citation type="submission" date="2019-07" db="EMBL/GenBank/DDBJ databases">
        <title>Genomes of Cafeteria roenbergensis.</title>
        <authorList>
            <person name="Fischer M.G."/>
            <person name="Hackl T."/>
            <person name="Roman M."/>
        </authorList>
    </citation>
    <scope>NUCLEOTIDE SEQUENCE [LARGE SCALE GENOMIC DNA]</scope>
    <source>
        <strain evidence="7 12">BVI</strain>
        <strain evidence="8 14">Cflag</strain>
        <strain evidence="10 11">E4-10P</strain>
        <strain evidence="9 13">RCC970-E3</strain>
    </source>
</reference>
<dbReference type="Gene3D" id="3.30.450.60">
    <property type="match status" value="1"/>
</dbReference>
<evidence type="ECO:0000313" key="9">
    <source>
        <dbReference type="EMBL" id="KAA0172153.1"/>
    </source>
</evidence>
<evidence type="ECO:0000313" key="8">
    <source>
        <dbReference type="EMBL" id="KAA0150924.1"/>
    </source>
</evidence>
<dbReference type="AlphaFoldDB" id="A0A5A8C241"/>